<sequence length="176" mass="19148">MSLLPSVRRLGMGLFALGLMTSGALAQAAAPQPTSSQPTSSQLQVARELVEANGEVRAFDGVIPNLIDGAALGFLQTNPDLAKKLRDTALALRPEFEKRKSEIVDILATAYAQRFTEAELKEALAFYSTPVGKKLVSDRAQIVQQAVTSIQQWGAKLNSDAMNRIREEMKKQGYDL</sequence>
<dbReference type="Pfam" id="PF09832">
    <property type="entry name" value="DUF2059"/>
    <property type="match status" value="1"/>
</dbReference>
<organism evidence="3 4">
    <name type="scientific">Azorhizobium oxalatiphilum</name>
    <dbReference type="NCBI Taxonomy" id="980631"/>
    <lineage>
        <taxon>Bacteria</taxon>
        <taxon>Pseudomonadati</taxon>
        <taxon>Pseudomonadota</taxon>
        <taxon>Alphaproteobacteria</taxon>
        <taxon>Hyphomicrobiales</taxon>
        <taxon>Xanthobacteraceae</taxon>
        <taxon>Azorhizobium</taxon>
    </lineage>
</organism>
<evidence type="ECO:0000313" key="4">
    <source>
        <dbReference type="Proteomes" id="UP000606044"/>
    </source>
</evidence>
<evidence type="ECO:0000313" key="3">
    <source>
        <dbReference type="EMBL" id="GGF60514.1"/>
    </source>
</evidence>
<proteinExistence type="predicted"/>
<evidence type="ECO:0000256" key="1">
    <source>
        <dbReference type="SAM" id="SignalP"/>
    </source>
</evidence>
<accession>A0A917BZ98</accession>
<dbReference type="RefSeq" id="WP_188578054.1">
    <property type="nucleotide sequence ID" value="NZ_BMCT01000002.1"/>
</dbReference>
<feature type="domain" description="DUF2059" evidence="2">
    <location>
        <begin position="102"/>
        <end position="159"/>
    </location>
</feature>
<feature type="chain" id="PRO_5037502598" description="DUF2059 domain-containing protein" evidence="1">
    <location>
        <begin position="27"/>
        <end position="176"/>
    </location>
</feature>
<feature type="signal peptide" evidence="1">
    <location>
        <begin position="1"/>
        <end position="26"/>
    </location>
</feature>
<gene>
    <name evidence="3" type="ORF">GCM10007301_20330</name>
</gene>
<evidence type="ECO:0000259" key="2">
    <source>
        <dbReference type="Pfam" id="PF09832"/>
    </source>
</evidence>
<dbReference type="InterPro" id="IPR018637">
    <property type="entry name" value="DUF2059"/>
</dbReference>
<reference evidence="3" key="1">
    <citation type="journal article" date="2014" name="Int. J. Syst. Evol. Microbiol.">
        <title>Complete genome sequence of Corynebacterium casei LMG S-19264T (=DSM 44701T), isolated from a smear-ripened cheese.</title>
        <authorList>
            <consortium name="US DOE Joint Genome Institute (JGI-PGF)"/>
            <person name="Walter F."/>
            <person name="Albersmeier A."/>
            <person name="Kalinowski J."/>
            <person name="Ruckert C."/>
        </authorList>
    </citation>
    <scope>NUCLEOTIDE SEQUENCE</scope>
    <source>
        <strain evidence="3">CCM 7897</strain>
    </source>
</reference>
<dbReference type="EMBL" id="BMCT01000002">
    <property type="protein sequence ID" value="GGF60514.1"/>
    <property type="molecule type" value="Genomic_DNA"/>
</dbReference>
<comment type="caution">
    <text evidence="3">The sequence shown here is derived from an EMBL/GenBank/DDBJ whole genome shotgun (WGS) entry which is preliminary data.</text>
</comment>
<name>A0A917BZ98_9HYPH</name>
<protein>
    <recommendedName>
        <fullName evidence="2">DUF2059 domain-containing protein</fullName>
    </recommendedName>
</protein>
<reference evidence="3" key="2">
    <citation type="submission" date="2020-09" db="EMBL/GenBank/DDBJ databases">
        <authorList>
            <person name="Sun Q."/>
            <person name="Sedlacek I."/>
        </authorList>
    </citation>
    <scope>NUCLEOTIDE SEQUENCE</scope>
    <source>
        <strain evidence="3">CCM 7897</strain>
    </source>
</reference>
<keyword evidence="1" id="KW-0732">Signal</keyword>
<dbReference type="Proteomes" id="UP000606044">
    <property type="component" value="Unassembled WGS sequence"/>
</dbReference>
<dbReference type="AlphaFoldDB" id="A0A917BZ98"/>
<keyword evidence="4" id="KW-1185">Reference proteome</keyword>